<dbReference type="Proteomes" id="UP000000263">
    <property type="component" value="Chromosome"/>
</dbReference>
<organism evidence="2 3">
    <name type="scientific">Roseiflexus castenholzii (strain DSM 13941 / HLO8)</name>
    <dbReference type="NCBI Taxonomy" id="383372"/>
    <lineage>
        <taxon>Bacteria</taxon>
        <taxon>Bacillati</taxon>
        <taxon>Chloroflexota</taxon>
        <taxon>Chloroflexia</taxon>
        <taxon>Chloroflexales</taxon>
        <taxon>Roseiflexineae</taxon>
        <taxon>Roseiflexaceae</taxon>
        <taxon>Roseiflexus</taxon>
    </lineage>
</organism>
<proteinExistence type="predicted"/>
<sequence length="267" mass="29350">MALAGDLSEFSLTDIIQLIELSNKSGAVHLQGKRGAQEIDGWLYFRDGRIIGARLGSLPPLEAAYTFFTLTSGPFRFHEDVTLDKPTITQSNNMIIMEGIMRQEAMAHAPEPTLSMNTILRLVPNPASTGSEISLEPDEWRVLTMVNGKNTVGYIAQRSGLGEARTCEILNRLLESGLVEKRDTNLTDSLFPELERIVLEALGPSARALLVEAYVRAGIHDQDTATPEQVASALNLFEASAIRAFGEGRVREPVAHMRLFAGQVFRD</sequence>
<feature type="domain" description="PatA-like N-terminal" evidence="1">
    <location>
        <begin position="4"/>
        <end position="103"/>
    </location>
</feature>
<dbReference type="Gene3D" id="1.10.10.10">
    <property type="entry name" value="Winged helix-like DNA-binding domain superfamily/Winged helix DNA-binding domain"/>
    <property type="match status" value="1"/>
</dbReference>
<dbReference type="InterPro" id="IPR036388">
    <property type="entry name" value="WH-like_DNA-bd_sf"/>
</dbReference>
<dbReference type="HOGENOM" id="CLU_1037352_0_0_0"/>
<evidence type="ECO:0000313" key="3">
    <source>
        <dbReference type="Proteomes" id="UP000000263"/>
    </source>
</evidence>
<evidence type="ECO:0000313" key="2">
    <source>
        <dbReference type="EMBL" id="ABU60362.1"/>
    </source>
</evidence>
<dbReference type="Pfam" id="PF14332">
    <property type="entry name" value="DUF4388"/>
    <property type="match status" value="1"/>
</dbReference>
<dbReference type="KEGG" id="rca:Rcas_4338"/>
<dbReference type="eggNOG" id="COG0745">
    <property type="taxonomic scope" value="Bacteria"/>
</dbReference>
<accession>A7NS16</accession>
<dbReference type="OrthoDB" id="148348at2"/>
<dbReference type="STRING" id="383372.Rcas_4338"/>
<dbReference type="EMBL" id="CP000804">
    <property type="protein sequence ID" value="ABU60362.1"/>
    <property type="molecule type" value="Genomic_DNA"/>
</dbReference>
<dbReference type="InterPro" id="IPR025497">
    <property type="entry name" value="PatA-like_N"/>
</dbReference>
<dbReference type="PANTHER" id="PTHR36304">
    <property type="entry name" value="DOMAIN GTPASE-ACTIVATING PROTEIN, PUTATIVE-RELATED-RELATED"/>
    <property type="match status" value="1"/>
</dbReference>
<dbReference type="RefSeq" id="WP_012122783.1">
    <property type="nucleotide sequence ID" value="NC_009767.1"/>
</dbReference>
<evidence type="ECO:0000259" key="1">
    <source>
        <dbReference type="Pfam" id="PF14332"/>
    </source>
</evidence>
<dbReference type="PANTHER" id="PTHR36304:SF4">
    <property type="entry name" value="DUF4388 DOMAIN-CONTAINING PROTEIN"/>
    <property type="match status" value="1"/>
</dbReference>
<protein>
    <recommendedName>
        <fullName evidence="1">PatA-like N-terminal domain-containing protein</fullName>
    </recommendedName>
</protein>
<dbReference type="AlphaFoldDB" id="A7NS16"/>
<keyword evidence="3" id="KW-1185">Reference proteome</keyword>
<reference evidence="2 3" key="1">
    <citation type="submission" date="2007-08" db="EMBL/GenBank/DDBJ databases">
        <title>Complete sequence of Roseiflexus castenholzii DSM 13941.</title>
        <authorList>
            <consortium name="US DOE Joint Genome Institute"/>
            <person name="Copeland A."/>
            <person name="Lucas S."/>
            <person name="Lapidus A."/>
            <person name="Barry K."/>
            <person name="Glavina del Rio T."/>
            <person name="Dalin E."/>
            <person name="Tice H."/>
            <person name="Pitluck S."/>
            <person name="Thompson L.S."/>
            <person name="Brettin T."/>
            <person name="Bruce D."/>
            <person name="Detter J.C."/>
            <person name="Han C."/>
            <person name="Tapia R."/>
            <person name="Schmutz J."/>
            <person name="Larimer F."/>
            <person name="Land M."/>
            <person name="Hauser L."/>
            <person name="Kyrpides N."/>
            <person name="Mikhailova N."/>
            <person name="Bryant D.A."/>
            <person name="Hanada S."/>
            <person name="Tsukatani Y."/>
            <person name="Richardson P."/>
        </authorList>
    </citation>
    <scope>NUCLEOTIDE SEQUENCE [LARGE SCALE GENOMIC DNA]</scope>
    <source>
        <strain evidence="3">DSM 13941 / HLO8</strain>
    </source>
</reference>
<gene>
    <name evidence="2" type="ordered locus">Rcas_4338</name>
</gene>
<name>A7NS16_ROSCS</name>